<evidence type="ECO:0000313" key="2">
    <source>
        <dbReference type="Proteomes" id="UP001595816"/>
    </source>
</evidence>
<dbReference type="Proteomes" id="UP001595816">
    <property type="component" value="Unassembled WGS sequence"/>
</dbReference>
<proteinExistence type="predicted"/>
<comment type="caution">
    <text evidence="1">The sequence shown here is derived from an EMBL/GenBank/DDBJ whole genome shotgun (WGS) entry which is preliminary data.</text>
</comment>
<gene>
    <name evidence="1" type="ORF">ACFOZ4_06740</name>
</gene>
<evidence type="ECO:0000313" key="1">
    <source>
        <dbReference type="EMBL" id="MFC4130296.1"/>
    </source>
</evidence>
<dbReference type="RefSeq" id="WP_253758147.1">
    <property type="nucleotide sequence ID" value="NZ_JAMZDZ010000001.1"/>
</dbReference>
<name>A0ABV8LII7_9ACTN</name>
<organism evidence="1 2">
    <name type="scientific">Hamadaea flava</name>
    <dbReference type="NCBI Taxonomy" id="1742688"/>
    <lineage>
        <taxon>Bacteria</taxon>
        <taxon>Bacillati</taxon>
        <taxon>Actinomycetota</taxon>
        <taxon>Actinomycetes</taxon>
        <taxon>Micromonosporales</taxon>
        <taxon>Micromonosporaceae</taxon>
        <taxon>Hamadaea</taxon>
    </lineage>
</organism>
<protein>
    <submittedName>
        <fullName evidence="1">Uncharacterized protein</fullName>
    </submittedName>
</protein>
<sequence>MTIVDHSVISPGELDGPMLVPLSREVSWERIQRLSQQHARGVDAELIETVRATAVVRRGTRMVKPLPARAVAGVLRGAVVSGFCYRGYDTASLRSPGDWSVLGADPSAPVTFVLRWRAVDPVDYAYPKAGGGLSAIPAHERVGPPVLGTGFAPSSTELIPEFHTADFADLPLTANASLIAYTPDGSEAILYTYQPEQRGWLRLAGPQWRPLLYGLPGVAPEQEYHPLHGERAFSRLVGRFQEAEHDAVADPPETFRVLAMSRAARFPVDSLARRTRYARWRGVLCTGVGAEGDWARLRISDPDAVTVAATGAQCQERGVYEVWAPVAELTEVHDMDLYYEI</sequence>
<dbReference type="EMBL" id="JBHSAY010000005">
    <property type="protein sequence ID" value="MFC4130296.1"/>
    <property type="molecule type" value="Genomic_DNA"/>
</dbReference>
<reference evidence="2" key="1">
    <citation type="journal article" date="2019" name="Int. J. Syst. Evol. Microbiol.">
        <title>The Global Catalogue of Microorganisms (GCM) 10K type strain sequencing project: providing services to taxonomists for standard genome sequencing and annotation.</title>
        <authorList>
            <consortium name="The Broad Institute Genomics Platform"/>
            <consortium name="The Broad Institute Genome Sequencing Center for Infectious Disease"/>
            <person name="Wu L."/>
            <person name="Ma J."/>
        </authorList>
    </citation>
    <scope>NUCLEOTIDE SEQUENCE [LARGE SCALE GENOMIC DNA]</scope>
    <source>
        <strain evidence="2">CGMCC 4.7289</strain>
    </source>
</reference>
<keyword evidence="2" id="KW-1185">Reference proteome</keyword>
<accession>A0ABV8LII7</accession>